<dbReference type="SMART" id="SM00832">
    <property type="entry name" value="C8"/>
    <property type="match status" value="7"/>
</dbReference>
<feature type="domain" description="VWFD" evidence="6">
    <location>
        <begin position="2817"/>
        <end position="2997"/>
    </location>
</feature>
<dbReference type="InterPro" id="IPR025615">
    <property type="entry name" value="TILa_dom"/>
</dbReference>
<evidence type="ECO:0000256" key="2">
    <source>
        <dbReference type="ARBA" id="ARBA00022525"/>
    </source>
</evidence>
<dbReference type="FunFam" id="2.10.25.10:FF:000055">
    <property type="entry name" value="alpha-tectorin isoform X1"/>
    <property type="match status" value="6"/>
</dbReference>
<dbReference type="STRING" id="38654.A0A1U8DS83"/>
<dbReference type="CDD" id="cd19941">
    <property type="entry name" value="TIL"/>
    <property type="match status" value="7"/>
</dbReference>
<dbReference type="SMART" id="SM00216">
    <property type="entry name" value="VWD"/>
    <property type="match status" value="8"/>
</dbReference>
<accession>A0A1U8DS83</accession>
<dbReference type="eggNOG" id="KOG1216">
    <property type="taxonomic scope" value="Eukaryota"/>
</dbReference>
<dbReference type="GO" id="GO:0005615">
    <property type="term" value="C:extracellular space"/>
    <property type="evidence" value="ECO:0007669"/>
    <property type="project" value="TreeGrafter"/>
</dbReference>
<dbReference type="InterPro" id="IPR001846">
    <property type="entry name" value="VWF_type-D"/>
</dbReference>
<feature type="domain" description="VWFD" evidence="6">
    <location>
        <begin position="3204"/>
        <end position="3374"/>
    </location>
</feature>
<dbReference type="Pfam" id="PF12714">
    <property type="entry name" value="TILa"/>
    <property type="match status" value="5"/>
</dbReference>
<evidence type="ECO:0000313" key="7">
    <source>
        <dbReference type="Proteomes" id="UP000189705"/>
    </source>
</evidence>
<dbReference type="GO" id="GO:0031012">
    <property type="term" value="C:extracellular matrix"/>
    <property type="evidence" value="ECO:0007669"/>
    <property type="project" value="TreeGrafter"/>
</dbReference>
<dbReference type="SUPFAM" id="SSF57567">
    <property type="entry name" value="Serine protease inhibitors"/>
    <property type="match status" value="7"/>
</dbReference>
<feature type="domain" description="VWFD" evidence="6">
    <location>
        <begin position="1269"/>
        <end position="1447"/>
    </location>
</feature>
<keyword evidence="2" id="KW-0964">Secreted</keyword>
<feature type="domain" description="VWFD" evidence="6">
    <location>
        <begin position="471"/>
        <end position="643"/>
    </location>
</feature>
<dbReference type="SMART" id="SM00214">
    <property type="entry name" value="VWC"/>
    <property type="match status" value="5"/>
</dbReference>
<dbReference type="InterPro" id="IPR036084">
    <property type="entry name" value="Ser_inhib-like_sf"/>
</dbReference>
<dbReference type="InterPro" id="IPR050780">
    <property type="entry name" value="Mucin_vWF_Thrombospondin_sf"/>
</dbReference>
<dbReference type="PROSITE" id="PS51233">
    <property type="entry name" value="VWFD"/>
    <property type="match status" value="8"/>
</dbReference>
<protein>
    <submittedName>
        <fullName evidence="8">IgGFc-binding protein-like</fullName>
    </submittedName>
</protein>
<keyword evidence="4" id="KW-1015">Disulfide bond</keyword>
<dbReference type="Gene3D" id="2.10.25.10">
    <property type="entry name" value="Laminin"/>
    <property type="match status" value="7"/>
</dbReference>
<evidence type="ECO:0000259" key="6">
    <source>
        <dbReference type="PROSITE" id="PS51233"/>
    </source>
</evidence>
<proteinExistence type="predicted"/>
<feature type="domain" description="VWFD" evidence="6">
    <location>
        <begin position="1655"/>
        <end position="1835"/>
    </location>
</feature>
<dbReference type="PANTHER" id="PTHR11339">
    <property type="entry name" value="EXTRACELLULAR MATRIX GLYCOPROTEIN RELATED"/>
    <property type="match status" value="1"/>
</dbReference>
<dbReference type="KEGG" id="asn:102371424"/>
<dbReference type="InParanoid" id="A0A1U8DS83"/>
<name>A0A1U8DS83_ALLSI</name>
<dbReference type="FunFam" id="2.10.25.10:FF:000153">
    <property type="entry name" value="MUC5B isoform 1"/>
    <property type="match status" value="1"/>
</dbReference>
<dbReference type="InterPro" id="IPR035234">
    <property type="entry name" value="IgGFc-bd_N"/>
</dbReference>
<keyword evidence="5" id="KW-0325">Glycoprotein</keyword>
<dbReference type="Pfam" id="PF01826">
    <property type="entry name" value="TIL"/>
    <property type="match status" value="7"/>
</dbReference>
<feature type="domain" description="VWFD" evidence="6">
    <location>
        <begin position="2042"/>
        <end position="2221"/>
    </location>
</feature>
<feature type="domain" description="VWFD" evidence="6">
    <location>
        <begin position="878"/>
        <end position="1056"/>
    </location>
</feature>
<evidence type="ECO:0000256" key="5">
    <source>
        <dbReference type="ARBA" id="ARBA00023180"/>
    </source>
</evidence>
<dbReference type="OrthoDB" id="6236007at2759"/>
<gene>
    <name evidence="8" type="primary">LOC102371424</name>
</gene>
<dbReference type="SMART" id="SM00215">
    <property type="entry name" value="VWC_out"/>
    <property type="match status" value="6"/>
</dbReference>
<dbReference type="PANTHER" id="PTHR11339:SF244">
    <property type="entry name" value="IGGFC-BINDING PROTEIN"/>
    <property type="match status" value="1"/>
</dbReference>
<comment type="subcellular location">
    <subcellularLocation>
        <location evidence="1">Secreted</location>
    </subcellularLocation>
</comment>
<evidence type="ECO:0000256" key="1">
    <source>
        <dbReference type="ARBA" id="ARBA00004613"/>
    </source>
</evidence>
<dbReference type="RefSeq" id="XP_014380559.1">
    <property type="nucleotide sequence ID" value="XM_014525073.2"/>
</dbReference>
<keyword evidence="3" id="KW-0677">Repeat</keyword>
<evidence type="ECO:0000313" key="8">
    <source>
        <dbReference type="RefSeq" id="XP_014380559.1"/>
    </source>
</evidence>
<evidence type="ECO:0000256" key="4">
    <source>
        <dbReference type="ARBA" id="ARBA00023157"/>
    </source>
</evidence>
<dbReference type="Pfam" id="PF00094">
    <property type="entry name" value="VWD"/>
    <property type="match status" value="8"/>
</dbReference>
<reference evidence="8" key="1">
    <citation type="submission" date="2025-08" db="UniProtKB">
        <authorList>
            <consortium name="RefSeq"/>
        </authorList>
    </citation>
    <scope>IDENTIFICATION</scope>
</reference>
<evidence type="ECO:0000256" key="3">
    <source>
        <dbReference type="ARBA" id="ARBA00022737"/>
    </source>
</evidence>
<dbReference type="Pfam" id="PF08742">
    <property type="entry name" value="C8"/>
    <property type="match status" value="7"/>
</dbReference>
<sequence length="3374" mass="372733">MGVPHHFLPCWVYAIMMLCGVSDVLLSVASGEHPDSTFSGPLGTEFITTFIQNGLGHPGNPMLFITAYTHPTAVTVSVNQVVYKVVTIPSGQTIMVTLSPQTELKGIRKFDNTVTIRAEKKVSVLSFNSKEHSADTSIVYPVRSLGKEYYVMTPLLGPRTTTEFAIVAWQEPTTVDISLEGHVTYEREKYLPGRKLTLQLNAYQAVQLQSYEDLSKTRITSGKPVAVYSGAYVCGGKRIQCEHVSEQLLPVSSWELSFIVPPLPFKTEGDSVYLLASQGTEVHLLNGETESSRFIEGKEMAKYLVSQPLVISANSAVQVLFFSSGGKKGSMIFEPFFMTIPGLSSYCQSYNIYGHNQFENYALIIARTSATTGITFDKKPLDSVTWNAITDTEYSWAEYSMGKGFSTHSMEHPTAPFGLLSIGIGDHKAYGSPATCTGDIHPPSCDSKVCEKGTACVMRDGEPQCTPLTNGVCWVMGNMHYKTFDGQNYNFQGTCIYTLAKTCGDDSSLPSFHIETKNEKSMTSQVAIHVHGVIVTVGRFEDGFVKVNGESYNLPVIMAGGQLRVYQHGRNIMIQTSFGLTVSYDLAYHVRVTVPWKYQGQVCGLCGNYNKDEKDEFSLPGGSLAPDTAAFGSAWKVPGVSCTDGCGGNSCPVCEGGKVEKLQQENYCGILSAEYGPFADCHNSVDPSPYFSSCVYDLCLGREDSQILCWSIQSYVMACQDAGVNIQLWRSDSFCPLSCPANSHYHACPDLWTHTCYELKTSLDSPKTCAEGCQCDNGFVFNGQDCVVKESCGCFKDGRYYQPNENVLVNKCQQSCTCRSDHEVICKAHRCASDENCEVRDGIMSCINKDPCKVQKCRAQEKCNVENGRAKCVPKYSASCTGCTGLHYRTFDELRVTYQDTCTYTIASYCGDDPTLLPFTINEKNNCIRNASASEQWATNIRVYGYKITIYRTEVDLIRLNGVTAALPLTLKDGKIEIVQINHRPVLRTDFGLRVTYDTAWIITVTVPSSYYGATCGLCGNFNGVSKDDTTFPLGPISEVDFSNSWKAEDTDIACWDYCQGRCRECELGERQLYGDDYRCGIITKALEGPFRDCHARVNPDDFFHSCIHAMCLNWGNQSHLCQELEAYAIACRKHGVTVDDWRTPSSCDLPCPDNSHYEVCGSACPATCSDRTSPSSCKKPCVETCQCNDGYILHAGECIPVESCGCYYHDHYYKPNETFWSDDKCHTQCRCERSQDMHTVVCKKSRCKVGQKCVVVDGVRGCHALKYSICIGTGDPHYTTFDGKKFDFMGSCIYQLAGTCSPNPKLVPFTVKVENNNRGNNLVSFTKVVTLEVYNLTISLSQEYPQKIQVDGVFVDLPFYHKDKLKAYISGVHGFIHTDFDLKVSFDWYSYARVIVSSMYANAMCGLCGNNNEDTADDMTMKNGTLTSDEIQFADSWKVGEVPGCHAGCVKDCPKCTEEMKKTYRGDKYCGVIIKKNGPFHFCHKVIDPASYFDDCVFDTCQYKAHHDTLCSAISTYVTACQAQGIRIGKWRSAAFCSLNCPPNSHYDYCGTGCPSTCHSRLDPDECEAPCGEGCFCDEGFVLSGEKCVPYTDCGCMYEGKYYKKGEEFYTSTSCHKQCQCNEDGELECKDVSCDANEECKVVNGVQGCHPLGYGKCVSCNPHYMTFDGKAFDLHGNCTYTLAKVNSMDPRLMNFSVVVENESMGSGRVARKRTIKVFIYGHTIVLEREMRWKAVVDGELYTLPVTMNNGKLQVNQEGNNIILQTSAGLQVLYDTFSCAFVTLPSTYKGYMRGLCGNFNSNKNDDFLLPNGKSTKSLSEFESSWRVLDDGAMCSEGCDGRCPVCDAAKKKPYQAETSCGLIGAPSGPFHACHSHVNPAEFVNYCLYDMCASNGARETLCQSLQAYVTACQEAGAEIGAWRKPSLCPLTCPANSHYELCTKNCDLTCASLTTPPQCTKKCFEGCQCNDGYMSDGEACVSMENCGCLRDGRYLQPGETFLSSDCSQRCTCLELGKLDCKEAKCLVVEKCLVRDGERRCVKEEGQCMLASGAQLTTFDRASVKVPSNRIYSLASLCNSSAPSWFRVVVEVKESSKTHVETVTAIYISIDNTVVSVNKEKETRLNGVPTALPVTLKGSKIHLSQSNGRFALQTDFGFKVIYDKDWTIMVTVPFSTHGTSCGLCGNFNGISEDDPTFPLGVFSEEDISDRWAIHDGSPPFWDSCHEQCLPCDLGKKRLYGDKKHCGLIKKTAKGPFQECHATVNPNDFFHTCIQSMCLDGATHRGLCRELEAYANACLEQGVPLRSWRMLSGCVLSCPENSHYEICGNACPATCFDQTAPSSCEKPCTEICQCNTGYVLSAGQCISEEACSCMHNDRSYKLDEEFWGDEMCRSWCKCERRGERLEVVCRKSSCKDGKKCVVMDGVRGCHEVNYTTCIATGDVHYTTFDGKKYDFVGTCVYQLAGVCTPDPRLVPFTVQVENSNRGSTAVSFTKVVTLDIYNMTISLSQEHPQKIQVDGIFVNLPFQYKDKLKAYISGVHGFIQTDFSLRVSFDWYSHTRVLVPNTYADAMCGLCGNNNEDATDDMMMKNGIQTSDELQFANSWKVREVPGCRKECLGDCPVCGELQMQVYKGDKYCGIITRKNGPFSLCHRVIDPAPYFDNCIFDTCHYSGHHNMMCHAISSYVTSCQAQSIWIGQWRSASFCSFNCPSNTHYEFCGTGCPNSCHNVLDPDECELPCREGCFCNDGFILSGDKCIPSTDCGCMHQGRYYKKGEEFYTSTSCEERCQCSDSGVIKCQDISCSANEECKVIHGVQGCYASESGKCIAWSDSYYVTFDGNTFNLHSNCTYTLAEVNSIDAKLQIFLVVIENERAGKDWVSVTKTIKVSVDGHTIVMKRGTRWKVAVDGELYSLPVAINKGKLQINQEGKNIVLQSAAGFQVLYDTSSYVLVTVPSTYKGQTRGLCGNYNGNKNDDLLLPSEKIAKSMSEFESSWRVLDDGATCSEGCDGRCPVCDAAKKKPYQAETSCGLITARSGPFQDCHSLVSPDDYFHHCLHVMCAANGARETLCQSLQAYAATCQAEGATIREWRKDSFCPLSCPANSHYELCTKTCDLTCASLTTPTKCIRRCFEGCQCNTGYMFDGEACVSMGKCGCMRDGHYIEPGQTFFSNDCSEKCTCHEMGKLECREAKCLIGEKCQVKDGARICVKQEARCTLASGTWLTSFDGVSGNVLPNKFYNLASLCNDSSPSWFRVVVNVRKCNEKVAAADVALYVFFDNAMISISNKKEAWVNGRLVKLPHVSKYFSISLSQDAVVISNKSSLDVLFHPGKEVTVKVSSILANQLCAPCGNYNGNSADDLRLPSGAVAKSLSGVLEAWEATDL</sequence>
<keyword evidence="7" id="KW-1185">Reference proteome</keyword>
<dbReference type="InterPro" id="IPR001007">
    <property type="entry name" value="VWF_dom"/>
</dbReference>
<dbReference type="GeneID" id="102371424"/>
<dbReference type="InterPro" id="IPR002919">
    <property type="entry name" value="TIL_dom"/>
</dbReference>
<dbReference type="Pfam" id="PF17517">
    <property type="entry name" value="IgGFc_binding"/>
    <property type="match status" value="1"/>
</dbReference>
<dbReference type="Proteomes" id="UP000189705">
    <property type="component" value="Unplaced"/>
</dbReference>
<feature type="domain" description="VWFD" evidence="6">
    <location>
        <begin position="2430"/>
        <end position="2608"/>
    </location>
</feature>
<dbReference type="InterPro" id="IPR014853">
    <property type="entry name" value="VWF/SSPO/ZAN-like_Cys-rich_dom"/>
</dbReference>
<organism evidence="7 8">
    <name type="scientific">Alligator sinensis</name>
    <name type="common">Chinese alligator</name>
    <dbReference type="NCBI Taxonomy" id="38654"/>
    <lineage>
        <taxon>Eukaryota</taxon>
        <taxon>Metazoa</taxon>
        <taxon>Chordata</taxon>
        <taxon>Craniata</taxon>
        <taxon>Vertebrata</taxon>
        <taxon>Euteleostomi</taxon>
        <taxon>Archelosauria</taxon>
        <taxon>Archosauria</taxon>
        <taxon>Crocodylia</taxon>
        <taxon>Alligatoridae</taxon>
        <taxon>Alligatorinae</taxon>
        <taxon>Alligator</taxon>
    </lineage>
</organism>